<gene>
    <name evidence="1" type="ORF">EDS130_LOCUS33111</name>
</gene>
<dbReference type="AlphaFoldDB" id="A0A815H9F9"/>
<dbReference type="Proteomes" id="UP000663852">
    <property type="component" value="Unassembled WGS sequence"/>
</dbReference>
<proteinExistence type="predicted"/>
<evidence type="ECO:0008006" key="3">
    <source>
        <dbReference type="Google" id="ProtNLM"/>
    </source>
</evidence>
<evidence type="ECO:0000313" key="1">
    <source>
        <dbReference type="EMBL" id="CAF1347995.1"/>
    </source>
</evidence>
<evidence type="ECO:0000313" key="2">
    <source>
        <dbReference type="Proteomes" id="UP000663852"/>
    </source>
</evidence>
<dbReference type="OrthoDB" id="9991671at2759"/>
<accession>A0A815H9F9</accession>
<name>A0A815H9F9_ADIRI</name>
<reference evidence="1" key="1">
    <citation type="submission" date="2021-02" db="EMBL/GenBank/DDBJ databases">
        <authorList>
            <person name="Nowell W R."/>
        </authorList>
    </citation>
    <scope>NUCLEOTIDE SEQUENCE</scope>
</reference>
<dbReference type="EMBL" id="CAJNOJ010000261">
    <property type="protein sequence ID" value="CAF1347995.1"/>
    <property type="molecule type" value="Genomic_DNA"/>
</dbReference>
<comment type="caution">
    <text evidence="1">The sequence shown here is derived from an EMBL/GenBank/DDBJ whole genome shotgun (WGS) entry which is preliminary data.</text>
</comment>
<organism evidence="1 2">
    <name type="scientific">Adineta ricciae</name>
    <name type="common">Rotifer</name>
    <dbReference type="NCBI Taxonomy" id="249248"/>
    <lineage>
        <taxon>Eukaryota</taxon>
        <taxon>Metazoa</taxon>
        <taxon>Spiralia</taxon>
        <taxon>Gnathifera</taxon>
        <taxon>Rotifera</taxon>
        <taxon>Eurotatoria</taxon>
        <taxon>Bdelloidea</taxon>
        <taxon>Adinetida</taxon>
        <taxon>Adinetidae</taxon>
        <taxon>Adineta</taxon>
    </lineage>
</organism>
<sequence length="749" mass="87338">MCNEILLCIWDYLSSADVIYSFSNLNTRLNCLLSEFYGLYKKLDLRYCSLAACRFLSRIVPSTSDWYFGLTVLKLGNSARCSQIELFLDGVIKSLVEQQGNFSRNTKSYKHLKPIFPQLTSLHISLTRLFDEDSIDILLSVIAGGAKMRRFTCHACPSQIHHSQPFFDWLFRCSTNLAHYRLQISQLDDGFQLTYEHTINQNYIPHYSLAYLKIDILDLNTFYVLIHYLPKLEHLDVNITKVMGRTDDFDQTLIGKCDYPKNLRVLILRHFQVAGPNCFYLDQLVEKFHNTLEEFSLFFVHFCDGQLDICFDSHRLATLCNRLTHLKVLHFAIHLRFLARPSQQILYHFIKGFQTSFWLDGPLGQMRVCVNYHQLLDFVQIFSLPYKFYDNTLYRTTDFVDTLFNVDERIQMTGNDLSFAFKSLWCGMRCLLMCFLEKEEIPISLLYALQCPSNRNQTLAITGTKGIMPNDIYQCVQLTQFTSVQLLCESEITTDYNIQRMSTFVRYISVFVIAITQSSINNQTINWFRLLPNIKSLFVGLCELRHWITNDSHNQYLNTFLQRLDKIFIECSSITNEYLNEEMMIPFLSFILNRQRFSQLEYLDFFQFQHVSSAWCIINKWTNYILNHCNEHQLKYLQFSLIENDQLLTNMKTGDEIITISDPPRIIDIHRSVSNNYISFWMESRSAPGNGAAANSDDDADIGEIVDEHEFGRNEDSAPLRITSELQLHKFNSLQGTVCSSFQLNLTNG</sequence>
<protein>
    <recommendedName>
        <fullName evidence="3">F-box domain-containing protein</fullName>
    </recommendedName>
</protein>